<organism evidence="1 4">
    <name type="scientific">Bifidobacterium longum subsp. infantis</name>
    <dbReference type="NCBI Taxonomy" id="1682"/>
    <lineage>
        <taxon>Bacteria</taxon>
        <taxon>Bacillati</taxon>
        <taxon>Actinomycetota</taxon>
        <taxon>Actinomycetes</taxon>
        <taxon>Bifidobacteriales</taxon>
        <taxon>Bifidobacteriaceae</taxon>
        <taxon>Bifidobacterium</taxon>
    </lineage>
</organism>
<dbReference type="EMBL" id="CABWKI010000012">
    <property type="protein sequence ID" value="VWQ35391.1"/>
    <property type="molecule type" value="Genomic_DNA"/>
</dbReference>
<sequence>MGAMDSYSKMLNTLAGSIGMASLLRRFEELKSSWDIVHDAHWGNSTNLARWSRECDVREQLGSCISISLESLYSACYLISELKAVNTQYSVIRTAIEASSTGIWLCCTGTKNKMIFHSLKLAYRDNHNIMETAQMFKEGNRELIANRSQTERYLKDRQSRLKGYAHRDISNFPKYTQIVKRSDEIVKRRKTYDAVRAWKLCSSLAHGSRDVMIGLSYTTPTGVSDDKTMEVTASQNTLLSAACLNTAVENCECLLSHYEQACSDSIDTK</sequence>
<gene>
    <name evidence="2" type="ORF">BIFLH664_01099</name>
    <name evidence="1" type="ORF">BIFLH665_00751</name>
</gene>
<dbReference type="AlphaFoldDB" id="A0A8U0LG24"/>
<dbReference type="EMBL" id="CABWKE010000012">
    <property type="protein sequence ID" value="VWQ27656.1"/>
    <property type="molecule type" value="Genomic_DNA"/>
</dbReference>
<comment type="caution">
    <text evidence="1">The sequence shown here is derived from an EMBL/GenBank/DDBJ whole genome shotgun (WGS) entry which is preliminary data.</text>
</comment>
<evidence type="ECO:0000313" key="4">
    <source>
        <dbReference type="Proteomes" id="UP000494270"/>
    </source>
</evidence>
<accession>A0A8U0LG24</accession>
<dbReference type="Proteomes" id="UP000494270">
    <property type="component" value="Unassembled WGS sequence"/>
</dbReference>
<reference evidence="3 4" key="1">
    <citation type="submission" date="2019-10" db="EMBL/GenBank/DDBJ databases">
        <authorList>
            <consortium name="Melissa Lawson"/>
            <person name="O'neill I."/>
        </authorList>
    </citation>
    <scope>NUCLEOTIDE SEQUENCE [LARGE SCALE GENOMIC DNA]</scope>
    <source>
        <strain evidence="2">LH_664</strain>
        <strain evidence="1">LH_665</strain>
    </source>
</reference>
<evidence type="ECO:0000313" key="3">
    <source>
        <dbReference type="Proteomes" id="UP000494179"/>
    </source>
</evidence>
<evidence type="ECO:0000313" key="2">
    <source>
        <dbReference type="EMBL" id="VWQ35391.1"/>
    </source>
</evidence>
<dbReference type="Proteomes" id="UP000494179">
    <property type="component" value="Unassembled WGS sequence"/>
</dbReference>
<protein>
    <submittedName>
        <fullName evidence="1">Uncharacterized protein</fullName>
    </submittedName>
</protein>
<proteinExistence type="predicted"/>
<evidence type="ECO:0000313" key="1">
    <source>
        <dbReference type="EMBL" id="VWQ27656.1"/>
    </source>
</evidence>
<dbReference type="RefSeq" id="WP_174773890.1">
    <property type="nucleotide sequence ID" value="NZ_CABWKE010000012.1"/>
</dbReference>
<name>A0A8U0LG24_BIFLI</name>